<dbReference type="EMBL" id="MGFE01000017">
    <property type="protein sequence ID" value="OGL98644.1"/>
    <property type="molecule type" value="Genomic_DNA"/>
</dbReference>
<evidence type="ECO:0000256" key="2">
    <source>
        <dbReference type="SAM" id="Phobius"/>
    </source>
</evidence>
<reference evidence="3 4" key="1">
    <citation type="journal article" date="2016" name="Nat. Commun.">
        <title>Thousands of microbial genomes shed light on interconnected biogeochemical processes in an aquifer system.</title>
        <authorList>
            <person name="Anantharaman K."/>
            <person name="Brown C.T."/>
            <person name="Hug L.A."/>
            <person name="Sharon I."/>
            <person name="Castelle C.J."/>
            <person name="Probst A.J."/>
            <person name="Thomas B.C."/>
            <person name="Singh A."/>
            <person name="Wilkins M.J."/>
            <person name="Karaoz U."/>
            <person name="Brodie E.L."/>
            <person name="Williams K.H."/>
            <person name="Hubbard S.S."/>
            <person name="Banfield J.F."/>
        </authorList>
    </citation>
    <scope>NUCLEOTIDE SEQUENCE [LARGE SCALE GENOMIC DNA]</scope>
</reference>
<dbReference type="Proteomes" id="UP000176501">
    <property type="component" value="Unassembled WGS sequence"/>
</dbReference>
<dbReference type="Gene3D" id="2.120.10.30">
    <property type="entry name" value="TolB, C-terminal domain"/>
    <property type="match status" value="1"/>
</dbReference>
<sequence length="405" mass="43305">MSERLKRILIIVGFIASVFGIAAGLYYAFFKPPSPEPTVLPGEEGSETGLPSSGIAGERPATETTTGELPPASAIAAGGRTVTTAITQSDVANVELSGNGSSVNFYNPNDGKFYTVDANGNIVLLSSESFPGAENVEWNKDANKAVIEFPDGTNIVYDFNLERQVTLPSHWEDFFFSPVSDELEAKSNAVDPNNRWLVTANADGSNVDAFQALGENGDKVTVSWSPNDQIIAFSDTASSLSGGLDRKMILPIGLNGENYRGLTVEGLGFLPNWAPDGKRLLYSVAGDYSSNKPLLWAVDATPATMGENRHSLGLNTWADKCTFTSASVAYCAVPRNLPDNAGLQRALFANYPDSVYKVDILLSKVTLVAVPEEDVSMSSLQIGDDGATLYFVSGNDGTLQMMRLK</sequence>
<gene>
    <name evidence="3" type="ORF">A2304_02990</name>
</gene>
<dbReference type="AlphaFoldDB" id="A0A1F7W984"/>
<evidence type="ECO:0000256" key="1">
    <source>
        <dbReference type="SAM" id="MobiDB-lite"/>
    </source>
</evidence>
<dbReference type="SUPFAM" id="SSF82171">
    <property type="entry name" value="DPP6 N-terminal domain-like"/>
    <property type="match status" value="1"/>
</dbReference>
<accession>A0A1F7W984</accession>
<dbReference type="InterPro" id="IPR011659">
    <property type="entry name" value="WD40"/>
</dbReference>
<dbReference type="Pfam" id="PF07676">
    <property type="entry name" value="PD40"/>
    <property type="match status" value="1"/>
</dbReference>
<comment type="caution">
    <text evidence="3">The sequence shown here is derived from an EMBL/GenBank/DDBJ whole genome shotgun (WGS) entry which is preliminary data.</text>
</comment>
<feature type="transmembrane region" description="Helical" evidence="2">
    <location>
        <begin position="7"/>
        <end position="29"/>
    </location>
</feature>
<organism evidence="3 4">
    <name type="scientific">Candidatus Uhrbacteria bacterium RIFOXYB2_FULL_57_15</name>
    <dbReference type="NCBI Taxonomy" id="1802422"/>
    <lineage>
        <taxon>Bacteria</taxon>
        <taxon>Candidatus Uhriibacteriota</taxon>
    </lineage>
</organism>
<feature type="region of interest" description="Disordered" evidence="1">
    <location>
        <begin position="38"/>
        <end position="73"/>
    </location>
</feature>
<keyword evidence="2" id="KW-0812">Transmembrane</keyword>
<evidence type="ECO:0008006" key="5">
    <source>
        <dbReference type="Google" id="ProtNLM"/>
    </source>
</evidence>
<keyword evidence="2" id="KW-1133">Transmembrane helix</keyword>
<evidence type="ECO:0000313" key="3">
    <source>
        <dbReference type="EMBL" id="OGL98644.1"/>
    </source>
</evidence>
<name>A0A1F7W984_9BACT</name>
<keyword evidence="2" id="KW-0472">Membrane</keyword>
<evidence type="ECO:0000313" key="4">
    <source>
        <dbReference type="Proteomes" id="UP000176501"/>
    </source>
</evidence>
<proteinExistence type="predicted"/>
<protein>
    <recommendedName>
        <fullName evidence="5">Dipeptidylpeptidase IV N-terminal domain-containing protein</fullName>
    </recommendedName>
</protein>
<dbReference type="InterPro" id="IPR011042">
    <property type="entry name" value="6-blade_b-propeller_TolB-like"/>
</dbReference>